<dbReference type="RefSeq" id="WP_167315331.1">
    <property type="nucleotide sequence ID" value="NZ_CP050267.1"/>
</dbReference>
<dbReference type="Proteomes" id="UP000501408">
    <property type="component" value="Chromosome 2"/>
</dbReference>
<dbReference type="InterPro" id="IPR000073">
    <property type="entry name" value="AB_hydrolase_1"/>
</dbReference>
<organism evidence="2 3">
    <name type="scientific">Salinivibrio costicola</name>
    <name type="common">Vibrio costicola</name>
    <dbReference type="NCBI Taxonomy" id="51367"/>
    <lineage>
        <taxon>Bacteria</taxon>
        <taxon>Pseudomonadati</taxon>
        <taxon>Pseudomonadota</taxon>
        <taxon>Gammaproteobacteria</taxon>
        <taxon>Vibrionales</taxon>
        <taxon>Vibrionaceae</taxon>
        <taxon>Salinivibrio</taxon>
    </lineage>
</organism>
<name>A0ABX6K9E4_SALCS</name>
<evidence type="ECO:0000313" key="2">
    <source>
        <dbReference type="EMBL" id="QIR07832.1"/>
    </source>
</evidence>
<accession>A0ABX6K9E4</accession>
<dbReference type="Pfam" id="PF00561">
    <property type="entry name" value="Abhydrolase_1"/>
    <property type="match status" value="1"/>
</dbReference>
<dbReference type="SUPFAM" id="SSF53474">
    <property type="entry name" value="alpha/beta-Hydrolases"/>
    <property type="match status" value="1"/>
</dbReference>
<dbReference type="PRINTS" id="PR00111">
    <property type="entry name" value="ABHYDROLASE"/>
</dbReference>
<dbReference type="PANTHER" id="PTHR43798">
    <property type="entry name" value="MONOACYLGLYCEROL LIPASE"/>
    <property type="match status" value="1"/>
</dbReference>
<protein>
    <submittedName>
        <fullName evidence="2">Alpha/beta hydrolase</fullName>
    </submittedName>
</protein>
<reference evidence="2 3" key="1">
    <citation type="submission" date="2020-03" db="EMBL/GenBank/DDBJ databases">
        <title>Genome mining reveals the biosynthetic pathways of PHA and ectoines of the halophilic strain Salinivibrio costicola M318 isolated from fermented shrimp paste.</title>
        <authorList>
            <person name="Doan T.V."/>
            <person name="Tran L.T."/>
            <person name="Trieu T.A."/>
            <person name="Nguyen Q.V."/>
            <person name="Quach T.N."/>
            <person name="Phi T.Q."/>
            <person name="Kumar S."/>
        </authorList>
    </citation>
    <scope>NUCLEOTIDE SEQUENCE [LARGE SCALE GENOMIC DNA]</scope>
    <source>
        <strain evidence="2 3">M318</strain>
    </source>
</reference>
<keyword evidence="2" id="KW-0378">Hydrolase</keyword>
<dbReference type="PANTHER" id="PTHR43798:SF33">
    <property type="entry name" value="HYDROLASE, PUTATIVE (AFU_ORTHOLOGUE AFUA_2G14860)-RELATED"/>
    <property type="match status" value="1"/>
</dbReference>
<feature type="domain" description="AB hydrolase-1" evidence="1">
    <location>
        <begin position="26"/>
        <end position="249"/>
    </location>
</feature>
<keyword evidence="3" id="KW-1185">Reference proteome</keyword>
<evidence type="ECO:0000313" key="3">
    <source>
        <dbReference type="Proteomes" id="UP000501408"/>
    </source>
</evidence>
<sequence>MNKVVVSTDHSHCSYHIYQPNQSDCPLLLLHGTNSDGLASYSSVLDAFDHREIIVPDYAGCGDSSLPNHELTVSALADQVSAIINERGSRKVDLVGHSLGATVAAYVAAQHPDFINRLVLSAPWCHGDDPRHQLVFNTWQTLEEIAPQQATAFGLSHVLSPTFLSNMDPELIARICATKGLPDTHRRIALGKDLDIRQYLSKIQAPTLVLAMAFDTLVPPYRAQEVQAAIPHSEYDEIPSGHAVQLERPYPWANRIKRFLTTSHLEISH</sequence>
<dbReference type="InterPro" id="IPR029058">
    <property type="entry name" value="AB_hydrolase_fold"/>
</dbReference>
<evidence type="ECO:0000259" key="1">
    <source>
        <dbReference type="Pfam" id="PF00561"/>
    </source>
</evidence>
<dbReference type="GO" id="GO:0016787">
    <property type="term" value="F:hydrolase activity"/>
    <property type="evidence" value="ECO:0007669"/>
    <property type="project" value="UniProtKB-KW"/>
</dbReference>
<proteinExistence type="predicted"/>
<gene>
    <name evidence="2" type="ORF">HBA18_15700</name>
</gene>
<dbReference type="InterPro" id="IPR050266">
    <property type="entry name" value="AB_hydrolase_sf"/>
</dbReference>
<dbReference type="Gene3D" id="3.40.50.1820">
    <property type="entry name" value="alpha/beta hydrolase"/>
    <property type="match status" value="1"/>
</dbReference>
<dbReference type="EMBL" id="CP050267">
    <property type="protein sequence ID" value="QIR07832.1"/>
    <property type="molecule type" value="Genomic_DNA"/>
</dbReference>